<feature type="region of interest" description="Disordered" evidence="1">
    <location>
        <begin position="49"/>
        <end position="69"/>
    </location>
</feature>
<protein>
    <submittedName>
        <fullName evidence="2">Uncharacterized protein</fullName>
    </submittedName>
</protein>
<name>A0AAN6ZIJ6_9PEZI</name>
<organism evidence="2 3">
    <name type="scientific">Trichocladium antarcticum</name>
    <dbReference type="NCBI Taxonomy" id="1450529"/>
    <lineage>
        <taxon>Eukaryota</taxon>
        <taxon>Fungi</taxon>
        <taxon>Dikarya</taxon>
        <taxon>Ascomycota</taxon>
        <taxon>Pezizomycotina</taxon>
        <taxon>Sordariomycetes</taxon>
        <taxon>Sordariomycetidae</taxon>
        <taxon>Sordariales</taxon>
        <taxon>Chaetomiaceae</taxon>
        <taxon>Trichocladium</taxon>
    </lineage>
</organism>
<evidence type="ECO:0000313" key="2">
    <source>
        <dbReference type="EMBL" id="KAK4138864.1"/>
    </source>
</evidence>
<dbReference type="EMBL" id="MU853401">
    <property type="protein sequence ID" value="KAK4138864.1"/>
    <property type="molecule type" value="Genomic_DNA"/>
</dbReference>
<evidence type="ECO:0000313" key="3">
    <source>
        <dbReference type="Proteomes" id="UP001304895"/>
    </source>
</evidence>
<dbReference type="AlphaFoldDB" id="A0AAN6ZIJ6"/>
<reference evidence="2" key="1">
    <citation type="journal article" date="2023" name="Mol. Phylogenet. Evol.">
        <title>Genome-scale phylogeny and comparative genomics of the fungal order Sordariales.</title>
        <authorList>
            <person name="Hensen N."/>
            <person name="Bonometti L."/>
            <person name="Westerberg I."/>
            <person name="Brannstrom I.O."/>
            <person name="Guillou S."/>
            <person name="Cros-Aarteil S."/>
            <person name="Calhoun S."/>
            <person name="Haridas S."/>
            <person name="Kuo A."/>
            <person name="Mondo S."/>
            <person name="Pangilinan J."/>
            <person name="Riley R."/>
            <person name="LaButti K."/>
            <person name="Andreopoulos B."/>
            <person name="Lipzen A."/>
            <person name="Chen C."/>
            <person name="Yan M."/>
            <person name="Daum C."/>
            <person name="Ng V."/>
            <person name="Clum A."/>
            <person name="Steindorff A."/>
            <person name="Ohm R.A."/>
            <person name="Martin F."/>
            <person name="Silar P."/>
            <person name="Natvig D.O."/>
            <person name="Lalanne C."/>
            <person name="Gautier V."/>
            <person name="Ament-Velasquez S.L."/>
            <person name="Kruys A."/>
            <person name="Hutchinson M.I."/>
            <person name="Powell A.J."/>
            <person name="Barry K."/>
            <person name="Miller A.N."/>
            <person name="Grigoriev I.V."/>
            <person name="Debuchy R."/>
            <person name="Gladieux P."/>
            <person name="Hiltunen Thoren M."/>
            <person name="Johannesson H."/>
        </authorList>
    </citation>
    <scope>NUCLEOTIDE SEQUENCE</scope>
    <source>
        <strain evidence="2">CBS 123565</strain>
    </source>
</reference>
<keyword evidence="3" id="KW-1185">Reference proteome</keyword>
<gene>
    <name evidence="2" type="ORF">BT67DRAFT_438170</name>
</gene>
<feature type="compositionally biased region" description="Low complexity" evidence="1">
    <location>
        <begin position="1"/>
        <end position="31"/>
    </location>
</feature>
<reference evidence="2" key="2">
    <citation type="submission" date="2023-05" db="EMBL/GenBank/DDBJ databases">
        <authorList>
            <consortium name="Lawrence Berkeley National Laboratory"/>
            <person name="Steindorff A."/>
            <person name="Hensen N."/>
            <person name="Bonometti L."/>
            <person name="Westerberg I."/>
            <person name="Brannstrom I.O."/>
            <person name="Guillou S."/>
            <person name="Cros-Aarteil S."/>
            <person name="Calhoun S."/>
            <person name="Haridas S."/>
            <person name="Kuo A."/>
            <person name="Mondo S."/>
            <person name="Pangilinan J."/>
            <person name="Riley R."/>
            <person name="Labutti K."/>
            <person name="Andreopoulos B."/>
            <person name="Lipzen A."/>
            <person name="Chen C."/>
            <person name="Yanf M."/>
            <person name="Daum C."/>
            <person name="Ng V."/>
            <person name="Clum A."/>
            <person name="Ohm R."/>
            <person name="Martin F."/>
            <person name="Silar P."/>
            <person name="Natvig D."/>
            <person name="Lalanne C."/>
            <person name="Gautier V."/>
            <person name="Ament-Velasquez S.L."/>
            <person name="Kruys A."/>
            <person name="Hutchinson M.I."/>
            <person name="Powell A.J."/>
            <person name="Barry K."/>
            <person name="Miller A.N."/>
            <person name="Grigoriev I.V."/>
            <person name="Debuchy R."/>
            <person name="Gladieux P."/>
            <person name="Thoren M.H."/>
            <person name="Johannesson H."/>
        </authorList>
    </citation>
    <scope>NUCLEOTIDE SEQUENCE</scope>
    <source>
        <strain evidence="2">CBS 123565</strain>
    </source>
</reference>
<proteinExistence type="predicted"/>
<feature type="region of interest" description="Disordered" evidence="1">
    <location>
        <begin position="1"/>
        <end position="36"/>
    </location>
</feature>
<comment type="caution">
    <text evidence="2">The sequence shown here is derived from an EMBL/GenBank/DDBJ whole genome shotgun (WGS) entry which is preliminary data.</text>
</comment>
<evidence type="ECO:0000256" key="1">
    <source>
        <dbReference type="SAM" id="MobiDB-lite"/>
    </source>
</evidence>
<accession>A0AAN6ZIJ6</accession>
<sequence length="69" mass="7368">MDDPNSLLLLSLSDSDSEPDSAAAPTTPAATRADRTALSEQAFQALKQTYRPKLENGEVSTPPFPHNPS</sequence>
<dbReference type="Proteomes" id="UP001304895">
    <property type="component" value="Unassembled WGS sequence"/>
</dbReference>